<dbReference type="RefSeq" id="WP_191762411.1">
    <property type="nucleotide sequence ID" value="NZ_VJXY01000112.1"/>
</dbReference>
<dbReference type="AlphaFoldDB" id="A0AA40VVK3"/>
<comment type="caution">
    <text evidence="1">The sequence shown here is derived from an EMBL/GenBank/DDBJ whole genome shotgun (WGS) entry which is preliminary data.</text>
</comment>
<dbReference type="Proteomes" id="UP001165986">
    <property type="component" value="Unassembled WGS sequence"/>
</dbReference>
<keyword evidence="2" id="KW-1185">Reference proteome</keyword>
<reference evidence="1" key="1">
    <citation type="submission" date="2019-07" db="EMBL/GenBank/DDBJ databases">
        <title>Toxilogical consequences of a new and cryptic species of cyanobacteria (Komarekiella delphini-convector) recovered from the epidermis of a bottlenose dolphin and 1500 ft. in the air.</title>
        <authorList>
            <person name="Brown A.O."/>
            <person name="Dvorak P."/>
            <person name="Villanueva C.D."/>
            <person name="Foss A.J."/>
            <person name="Garvey A.D."/>
            <person name="Gibson Q.A."/>
            <person name="Johansen J.R."/>
            <person name="Casamatta D.A."/>
        </authorList>
    </citation>
    <scope>NUCLEOTIDE SEQUENCE</scope>
    <source>
        <strain evidence="1">SJRDD-AB1</strain>
    </source>
</reference>
<evidence type="ECO:0000313" key="1">
    <source>
        <dbReference type="EMBL" id="MBD6621089.1"/>
    </source>
</evidence>
<accession>A0AA40VVK3</accession>
<sequence length="82" mass="9713">MEVLLRNNRGDLIAVFSSPMTTEKWQQLKEIPKLSKRFQIQLPNGYNLNFGEHQNILKQNPKNFGEYVRFAYLRYFSDPFSG</sequence>
<evidence type="ECO:0000313" key="2">
    <source>
        <dbReference type="Proteomes" id="UP001165986"/>
    </source>
</evidence>
<gene>
    <name evidence="1" type="ORF">FNW02_36605</name>
</gene>
<proteinExistence type="predicted"/>
<organism evidence="1 2">
    <name type="scientific">Komarekiella delphini-convector SJRDD-AB1</name>
    <dbReference type="NCBI Taxonomy" id="2593771"/>
    <lineage>
        <taxon>Bacteria</taxon>
        <taxon>Bacillati</taxon>
        <taxon>Cyanobacteriota</taxon>
        <taxon>Cyanophyceae</taxon>
        <taxon>Nostocales</taxon>
        <taxon>Nostocaceae</taxon>
        <taxon>Komarekiella</taxon>
        <taxon>Komarekiella delphini-convector</taxon>
    </lineage>
</organism>
<dbReference type="EMBL" id="VJXY01000112">
    <property type="protein sequence ID" value="MBD6621089.1"/>
    <property type="molecule type" value="Genomic_DNA"/>
</dbReference>
<protein>
    <submittedName>
        <fullName evidence="1">Uncharacterized protein</fullName>
    </submittedName>
</protein>
<name>A0AA40VVK3_9NOST</name>